<comment type="caution">
    <text evidence="2">The sequence shown here is derived from an EMBL/GenBank/DDBJ whole genome shotgun (WGS) entry which is preliminary data.</text>
</comment>
<gene>
    <name evidence="2" type="ORF">AYJ54_01705</name>
</gene>
<keyword evidence="3" id="KW-1185">Reference proteome</keyword>
<dbReference type="PANTHER" id="PTHR42941">
    <property type="entry name" value="SLL1037 PROTEIN"/>
    <property type="match status" value="1"/>
</dbReference>
<keyword evidence="1" id="KW-0472">Membrane</keyword>
<accession>A0A176YHU1</accession>
<dbReference type="STRING" id="1505087.AYJ54_01705"/>
<evidence type="ECO:0000313" key="2">
    <source>
        <dbReference type="EMBL" id="OAF05867.1"/>
    </source>
</evidence>
<evidence type="ECO:0000256" key="1">
    <source>
        <dbReference type="SAM" id="Phobius"/>
    </source>
</evidence>
<dbReference type="SUPFAM" id="SSF53850">
    <property type="entry name" value="Periplasmic binding protein-like II"/>
    <property type="match status" value="1"/>
</dbReference>
<reference evidence="2 3" key="1">
    <citation type="submission" date="2016-03" db="EMBL/GenBank/DDBJ databases">
        <title>Draft Genome Sequence of the Strain BR 10245 (Bradyrhizobium sp.) isolated from nodules of Centrolobium paraense.</title>
        <authorList>
            <person name="Simoes-Araujo J.L.Sr."/>
            <person name="Barauna A.C."/>
            <person name="Silva K."/>
            <person name="Zilli J.E."/>
        </authorList>
    </citation>
    <scope>NUCLEOTIDE SEQUENCE [LARGE SCALE GENOMIC DNA]</scope>
    <source>
        <strain evidence="2 3">BR 10245</strain>
    </source>
</reference>
<sequence length="455" mass="48768">MDDLSRLGIDAARLPTWLRIVMVVALVVLATGAGLFAYRWYVRPVTLSIAVGSLDGDAPKIVSALASRLAVNNAPVRLKVVETSGPIESAAAFSSGKTDLAVVRGDVGDLSQAQAIVVLAEAVALLVAPPGSAITDIAGLKRTTVGVVAGDTNQKIVGVLTKAYDLGRANVVFKNLAPDDVRRALETKEVRAVLFVIPLSDKYLSLVRGLFPQNAKTAPVLIPIENAGAIAEKERAYESFDIPKGTLRGSPPVPEDDVTTLRVSFYLVGKKSLDNDMIAGFTQAITAARRDILPEWPILAQFKAPDTDAGAYLPVHAGAAEFYNGNQQTFLDKWSNAIFLAPMALGALASIAAALWQFLRSGERKPREPALDALYALGRQIRHADDETELLEIENQIDNVLRAQRAGANEDENALDAATLNVAAHRLENLIHDRRAALNVANAERPLEIRDQSPG</sequence>
<dbReference type="RefSeq" id="WP_063704270.1">
    <property type="nucleotide sequence ID" value="NZ_LUUB01000079.1"/>
</dbReference>
<keyword evidence="1" id="KW-0812">Transmembrane</keyword>
<dbReference type="Gene3D" id="3.40.190.10">
    <property type="entry name" value="Periplasmic binding protein-like II"/>
    <property type="match status" value="2"/>
</dbReference>
<protein>
    <submittedName>
        <fullName evidence="2">C4-dicarboxylate ABC transporter substrate-binding protein</fullName>
    </submittedName>
</protein>
<organism evidence="2 3">
    <name type="scientific">Bradyrhizobium centrolobii</name>
    <dbReference type="NCBI Taxonomy" id="1505087"/>
    <lineage>
        <taxon>Bacteria</taxon>
        <taxon>Pseudomonadati</taxon>
        <taxon>Pseudomonadota</taxon>
        <taxon>Alphaproteobacteria</taxon>
        <taxon>Hyphomicrobiales</taxon>
        <taxon>Nitrobacteraceae</taxon>
        <taxon>Bradyrhizobium</taxon>
    </lineage>
</organism>
<dbReference type="Proteomes" id="UP000076959">
    <property type="component" value="Unassembled WGS sequence"/>
</dbReference>
<dbReference type="PANTHER" id="PTHR42941:SF1">
    <property type="entry name" value="SLL1037 PROTEIN"/>
    <property type="match status" value="1"/>
</dbReference>
<dbReference type="AlphaFoldDB" id="A0A176YHU1"/>
<name>A0A176YHU1_9BRAD</name>
<feature type="transmembrane region" description="Helical" evidence="1">
    <location>
        <begin position="337"/>
        <end position="359"/>
    </location>
</feature>
<keyword evidence="1" id="KW-1133">Transmembrane helix</keyword>
<dbReference type="Pfam" id="PF16868">
    <property type="entry name" value="NMT1_3"/>
    <property type="match status" value="1"/>
</dbReference>
<evidence type="ECO:0000313" key="3">
    <source>
        <dbReference type="Proteomes" id="UP000076959"/>
    </source>
</evidence>
<proteinExistence type="predicted"/>
<feature type="transmembrane region" description="Helical" evidence="1">
    <location>
        <begin position="20"/>
        <end position="41"/>
    </location>
</feature>
<dbReference type="EMBL" id="LUUB01000079">
    <property type="protein sequence ID" value="OAF05867.1"/>
    <property type="molecule type" value="Genomic_DNA"/>
</dbReference>
<dbReference type="InterPro" id="IPR011852">
    <property type="entry name" value="TRAP_TAXI"/>
</dbReference>